<gene>
    <name evidence="1" type="ORF">VPRG_00019</name>
</gene>
<evidence type="ECO:0000313" key="2">
    <source>
        <dbReference type="Proteomes" id="UP000201358"/>
    </source>
</evidence>
<accession>R9TNT4</accession>
<dbReference type="OrthoDB" id="28075at10239"/>
<reference evidence="1 2" key="1">
    <citation type="submission" date="2010-12" db="EMBL/GenBank/DDBJ databases">
        <title>The Genome Sequence of Vibrio phage pYD38-A.</title>
        <authorList>
            <consortium name="The Broad Institute Genome Sequencing Platform"/>
            <person name="Henn M.R."/>
            <person name="Wolf A."/>
            <person name="Jost G."/>
            <person name="Levin J."/>
            <person name="Malboeuf C."/>
            <person name="Casali M."/>
            <person name="Russ C."/>
            <person name="Lennon N."/>
            <person name="Chapman S.B."/>
            <person name="Erlich R."/>
            <person name="Young S.K."/>
            <person name="Yandava C."/>
            <person name="Zeng Q."/>
            <person name="Alvarado L."/>
            <person name="Anderson S."/>
            <person name="Berlin A."/>
            <person name="Chen Z."/>
            <person name="Freedman E."/>
            <person name="Gellesch M."/>
            <person name="Goldberg J."/>
            <person name="Green L."/>
            <person name="Griggs A."/>
            <person name="Gujja S."/>
            <person name="Heilman E.R."/>
            <person name="Heiman D."/>
            <person name="Hollinger A."/>
            <person name="Howarth C."/>
            <person name="Larson L."/>
            <person name="Mehta T."/>
            <person name="Pearson M."/>
            <person name="Roberts A."/>
            <person name="Ryan E."/>
            <person name="Saif S."/>
            <person name="Shea T."/>
            <person name="Shenoy N."/>
            <person name="Sisk P."/>
            <person name="Stolte C."/>
            <person name="Sykes S."/>
            <person name="White J."/>
            <person name="Haas B."/>
            <person name="Nusbaum C."/>
            <person name="Birren B."/>
        </authorList>
    </citation>
    <scope>NUCLEOTIDE SEQUENCE [LARGE SCALE GENOMIC DNA]</scope>
    <source>
        <strain evidence="2">pYD38</strain>
    </source>
</reference>
<dbReference type="Pfam" id="PF14354">
    <property type="entry name" value="Lar_restr_allev"/>
    <property type="match status" value="1"/>
</dbReference>
<organism evidence="1 2">
    <name type="scientific">Vibrio phage pYD38-A</name>
    <dbReference type="NCBI Taxonomy" id="754051"/>
    <lineage>
        <taxon>Viruses</taxon>
        <taxon>Duplodnaviria</taxon>
        <taxon>Heunggongvirae</taxon>
        <taxon>Uroviricota</taxon>
        <taxon>Caudoviricetes</taxon>
        <taxon>Roufvirus</taxon>
        <taxon>Roufvirus pIS4A</taxon>
    </lineage>
</organism>
<dbReference type="RefSeq" id="YP_008126183.1">
    <property type="nucleotide sequence ID" value="NC_021534.1"/>
</dbReference>
<sequence>MNDDGLLECPFCNEISVGVATDEDGWQYIECSDCYCRTDGFRNTKLMVERWNTRNGHLYTADDYKQDAMECANGL</sequence>
<dbReference type="KEGG" id="vg:16045582"/>
<dbReference type="EMBL" id="JF974312">
    <property type="protein sequence ID" value="AGN34261.1"/>
    <property type="molecule type" value="Genomic_DNA"/>
</dbReference>
<dbReference type="GeneID" id="16045582"/>
<protein>
    <recommendedName>
        <fullName evidence="3">Restriction alleviation protein</fullName>
    </recommendedName>
</protein>
<evidence type="ECO:0000313" key="1">
    <source>
        <dbReference type="EMBL" id="AGN34261.1"/>
    </source>
</evidence>
<dbReference type="Proteomes" id="UP000201358">
    <property type="component" value="Segment"/>
</dbReference>
<evidence type="ECO:0008006" key="3">
    <source>
        <dbReference type="Google" id="ProtNLM"/>
    </source>
</evidence>
<proteinExistence type="predicted"/>
<name>R9TNT4_9CAUD</name>